<proteinExistence type="inferred from homology"/>
<dbReference type="InterPro" id="IPR050300">
    <property type="entry name" value="GDXG_lipolytic_enzyme"/>
</dbReference>
<name>A0A1R3T8M8_9BACT</name>
<dbReference type="Pfam" id="PF07859">
    <property type="entry name" value="Abhydrolase_3"/>
    <property type="match status" value="1"/>
</dbReference>
<reference evidence="4 5" key="1">
    <citation type="submission" date="2016-08" db="EMBL/GenBank/DDBJ databases">
        <authorList>
            <person name="Seilhamer J.J."/>
        </authorList>
    </citation>
    <scope>NUCLEOTIDE SEQUENCE [LARGE SCALE GENOMIC DNA]</scope>
    <source>
        <strain evidence="4">M3/6</strain>
    </source>
</reference>
<dbReference type="InterPro" id="IPR002168">
    <property type="entry name" value="Lipase_GDXG_HIS_AS"/>
</dbReference>
<dbReference type="RefSeq" id="WP_019538840.1">
    <property type="nucleotide sequence ID" value="NZ_LT605205.1"/>
</dbReference>
<evidence type="ECO:0000313" key="5">
    <source>
        <dbReference type="Proteomes" id="UP000187464"/>
    </source>
</evidence>
<dbReference type="SUPFAM" id="SSF53474">
    <property type="entry name" value="alpha/beta-Hydrolases"/>
    <property type="match status" value="1"/>
</dbReference>
<dbReference type="GO" id="GO:0016787">
    <property type="term" value="F:hydrolase activity"/>
    <property type="evidence" value="ECO:0007669"/>
    <property type="project" value="UniProtKB-KW"/>
</dbReference>
<keyword evidence="5" id="KW-1185">Reference proteome</keyword>
<feature type="domain" description="Alpha/beta hydrolase fold-3" evidence="3">
    <location>
        <begin position="92"/>
        <end position="298"/>
    </location>
</feature>
<dbReference type="InterPro" id="IPR013094">
    <property type="entry name" value="AB_hydrolase_3"/>
</dbReference>
<dbReference type="PANTHER" id="PTHR48081">
    <property type="entry name" value="AB HYDROLASE SUPERFAMILY PROTEIN C4A8.06C"/>
    <property type="match status" value="1"/>
</dbReference>
<dbReference type="AlphaFoldDB" id="A0A1R3T8M8"/>
<dbReference type="PROSITE" id="PS01173">
    <property type="entry name" value="LIPASE_GDXG_HIS"/>
    <property type="match status" value="1"/>
</dbReference>
<dbReference type="KEGG" id="psac:PSM36_2853"/>
<evidence type="ECO:0000256" key="1">
    <source>
        <dbReference type="ARBA" id="ARBA00010515"/>
    </source>
</evidence>
<sequence length="326" mass="36571">MQQQTENSPDYLEDKHLSPEVKNYLKVLNVGEPVETLSKEGARKVLIAVQEEVKVDLSGIEESEKTIPDKDYPVKLTVVRPAGVTKKLPAFIFIHGGGWILGDYLTHKRLVRDLVVESGYTAVFVHYTPSPEAKYPQAIHEIYAATKWVATHGDELNIDGSRLALAGNSVGGNMAIATGLFAKKDHASFIKVQLLLWPVTNARFDTDSYKMYAEQRFLTTSMMKWMFDQYTTDRKQREEIFLSPLLASVDELKGLPPTIIQVAENDILRDEGEAFGRKLGDAGVENTTIRYNGVIHDFGLLNGLATLPQTRSMLIYSAAMLRYYLK</sequence>
<evidence type="ECO:0000259" key="3">
    <source>
        <dbReference type="Pfam" id="PF07859"/>
    </source>
</evidence>
<accession>A0A1R3T8M8</accession>
<evidence type="ECO:0000313" key="4">
    <source>
        <dbReference type="EMBL" id="SCD21648.1"/>
    </source>
</evidence>
<keyword evidence="2 4" id="KW-0378">Hydrolase</keyword>
<gene>
    <name evidence="4" type="ORF">PSM36_2853</name>
</gene>
<dbReference type="PANTHER" id="PTHR48081:SF8">
    <property type="entry name" value="ALPHA_BETA HYDROLASE FOLD-3 DOMAIN-CONTAINING PROTEIN-RELATED"/>
    <property type="match status" value="1"/>
</dbReference>
<dbReference type="InterPro" id="IPR029058">
    <property type="entry name" value="AB_hydrolase_fold"/>
</dbReference>
<dbReference type="Gene3D" id="3.40.50.1820">
    <property type="entry name" value="alpha/beta hydrolase"/>
    <property type="match status" value="1"/>
</dbReference>
<dbReference type="Proteomes" id="UP000187464">
    <property type="component" value="Chromosome I"/>
</dbReference>
<comment type="similarity">
    <text evidence="1">Belongs to the 'GDXG' lipolytic enzyme family.</text>
</comment>
<dbReference type="STRING" id="1642647.PSM36_2853"/>
<dbReference type="EMBL" id="LT605205">
    <property type="protein sequence ID" value="SCD21648.1"/>
    <property type="molecule type" value="Genomic_DNA"/>
</dbReference>
<protein>
    <submittedName>
        <fullName evidence="4">Alpha/beta hydrolase fold</fullName>
    </submittedName>
</protein>
<organism evidence="4 5">
    <name type="scientific">Proteiniphilum saccharofermentans</name>
    <dbReference type="NCBI Taxonomy" id="1642647"/>
    <lineage>
        <taxon>Bacteria</taxon>
        <taxon>Pseudomonadati</taxon>
        <taxon>Bacteroidota</taxon>
        <taxon>Bacteroidia</taxon>
        <taxon>Bacteroidales</taxon>
        <taxon>Dysgonomonadaceae</taxon>
        <taxon>Proteiniphilum</taxon>
    </lineage>
</organism>
<evidence type="ECO:0000256" key="2">
    <source>
        <dbReference type="ARBA" id="ARBA00022801"/>
    </source>
</evidence>